<keyword evidence="1" id="KW-0812">Transmembrane</keyword>
<feature type="transmembrane region" description="Helical" evidence="1">
    <location>
        <begin position="48"/>
        <end position="67"/>
    </location>
</feature>
<gene>
    <name evidence="2" type="ORF">Aau02nite_07310</name>
</gene>
<sequence length="187" mass="19254">MARAGLLSWVVSLGATVASMYALDAFAAVVGAAAVASDLLTPVGTPGLVALLLLSYAAWGGGLHANVRANWALLTTTGTSTNILSKAAYELARRRRAGVRAHRVAAATGYVGTELAKEVPYYLGAFGAAVLTDSITSHEALVFLTGANLGAALYEYLLARATGAFVRRRRPGQLTVAAVHAGRGRDG</sequence>
<protein>
    <submittedName>
        <fullName evidence="2">Uncharacterized protein</fullName>
    </submittedName>
</protein>
<dbReference type="RefSeq" id="WP_212986863.1">
    <property type="nucleotide sequence ID" value="NZ_BAABEA010000051.1"/>
</dbReference>
<reference evidence="2" key="1">
    <citation type="submission" date="2021-03" db="EMBL/GenBank/DDBJ databases">
        <title>Whole genome shotgun sequence of Actinoplanes auranticolor NBRC 12245.</title>
        <authorList>
            <person name="Komaki H."/>
            <person name="Tamura T."/>
        </authorList>
    </citation>
    <scope>NUCLEOTIDE SEQUENCE</scope>
    <source>
        <strain evidence="2">NBRC 12245</strain>
    </source>
</reference>
<keyword evidence="3" id="KW-1185">Reference proteome</keyword>
<evidence type="ECO:0000256" key="1">
    <source>
        <dbReference type="SAM" id="Phobius"/>
    </source>
</evidence>
<keyword evidence="1" id="KW-1133">Transmembrane helix</keyword>
<accession>A0A919S3Z2</accession>
<keyword evidence="1" id="KW-0472">Membrane</keyword>
<dbReference type="AlphaFoldDB" id="A0A919S3Z2"/>
<dbReference type="Proteomes" id="UP000681340">
    <property type="component" value="Unassembled WGS sequence"/>
</dbReference>
<proteinExistence type="predicted"/>
<dbReference type="EMBL" id="BOQL01000006">
    <property type="protein sequence ID" value="GIM63946.1"/>
    <property type="molecule type" value="Genomic_DNA"/>
</dbReference>
<comment type="caution">
    <text evidence="2">The sequence shown here is derived from an EMBL/GenBank/DDBJ whole genome shotgun (WGS) entry which is preliminary data.</text>
</comment>
<organism evidence="2 3">
    <name type="scientific">Actinoplanes auranticolor</name>
    <dbReference type="NCBI Taxonomy" id="47988"/>
    <lineage>
        <taxon>Bacteria</taxon>
        <taxon>Bacillati</taxon>
        <taxon>Actinomycetota</taxon>
        <taxon>Actinomycetes</taxon>
        <taxon>Micromonosporales</taxon>
        <taxon>Micromonosporaceae</taxon>
        <taxon>Actinoplanes</taxon>
    </lineage>
</organism>
<evidence type="ECO:0000313" key="2">
    <source>
        <dbReference type="EMBL" id="GIM63946.1"/>
    </source>
</evidence>
<name>A0A919S3Z2_9ACTN</name>
<evidence type="ECO:0000313" key="3">
    <source>
        <dbReference type="Proteomes" id="UP000681340"/>
    </source>
</evidence>